<dbReference type="NCBIfam" id="TIGR00455">
    <property type="entry name" value="apsK"/>
    <property type="match status" value="2"/>
</dbReference>
<dbReference type="GO" id="GO:0000103">
    <property type="term" value="P:sulfate assimilation"/>
    <property type="evidence" value="ECO:0007669"/>
    <property type="project" value="InterPro"/>
</dbReference>
<sequence length="1071" mass="121630">MGKGGLLSTEWNIPKATNIKPESHHVTREKRSQILGSTNEKKFRGCTIWFTGLSGAGKTSISFALEERLVSSGVPSYSLDGDNIRYGLNRNLGFSEEDRKENIRRVAEVARLFADAGHICLCSFISPQTADRNIARQIHENNNLPFFEVFVDTPLEICEQRDVKGLYKKARAGKIKGFTGIDQAYEKPENPELVLKTVNASVETAVDIVWELLQKHPYKIFIVKSTCLSFQNIPKATNIKPESHHVTREKRSQILGSTNEKKFRGCTIWFTGLSGAGKTSISFALEERLVSSGVPSYSLDGDNIRYGLNRNLGFSEEDRKENIRRVAEVARLFADAGHICLCSFISPQTADRNIARQIHENNNLPFFEVFVDTPLEICEQRDVKGLYKKARAGKIKGFTGIDQAYEKPENPELVLKTVNASVETAVDIVWELLQKHGILPKLVPDSHLHCNGNENISTAQSVTVPELFVPKNKLQAILAEAKNLPRLDIGVVDLQWLQVLSEGWAYPLKGFMKEDELLQMIYESGDWLIGGNIQALRRIKWNDGLDEYRLTPNELRKKFQEMKADTVFAFQLRNPVHNGHALLMTDTHRQLRDRGYKRPVLLLNPLGGWTKDDDVPLNIRIQQHKAVLEQNILNKDSTVLAIFPSPMMYAGPTEVQWHAKARLIAGANHYIVGRDPAGVPHPLGKEATPDGNLYDATHGARILKKAPGLGSLEIIPFRVAAYDMTKRKMDFFEPNRKDEFDFISGTKMRTSKSSYLLRPCTKNIYKENKSQVTCPLKEKSEYSRVNKSCGDSEVEKLYFHGKSCKSCKECVLAKNISKENRSQVTCQRQNKPKYAEVNSFSRDSEVEQLYFHRKCCKFCNKFVLAKNISKENKSQVTCPLKEKSRYAEVNKFSGNSEVEQLYFHGKSCKSCNKCLLEKNISKENKSQVTCPFANKSKYAEVNNSLENSEVEQSYFHGKSCKSCNKYVLAKNISKENKSQVTYPLTRKFKHAEVLHFNTIELNGDKISQSIPIVLAISSEDKNRLQSHKAIALYYNKEVYAILRDPEIYFHRKEERAARQFGTVEKLHPYIK</sequence>
<feature type="domain" description="APS kinase" evidence="9">
    <location>
        <begin position="264"/>
        <end position="416"/>
    </location>
</feature>
<evidence type="ECO:0000259" key="10">
    <source>
        <dbReference type="Pfam" id="PF01747"/>
    </source>
</evidence>
<evidence type="ECO:0000256" key="4">
    <source>
        <dbReference type="ARBA" id="ARBA00022679"/>
    </source>
</evidence>
<dbReference type="GO" id="GO:0005524">
    <property type="term" value="F:ATP binding"/>
    <property type="evidence" value="ECO:0007669"/>
    <property type="project" value="UniProtKB-KW"/>
</dbReference>
<dbReference type="Gene3D" id="3.40.50.300">
    <property type="entry name" value="P-loop containing nucleotide triphosphate hydrolases"/>
    <property type="match status" value="2"/>
</dbReference>
<accession>A0A6P7GFJ7</accession>
<evidence type="ECO:0000259" key="11">
    <source>
        <dbReference type="Pfam" id="PF14306"/>
    </source>
</evidence>
<keyword evidence="6" id="KW-0547">Nucleotide-binding</keyword>
<dbReference type="Gene3D" id="3.10.400.10">
    <property type="entry name" value="Sulfate adenylyltransferase"/>
    <property type="match status" value="2"/>
</dbReference>
<dbReference type="InterPro" id="IPR024951">
    <property type="entry name" value="Sulfurylase_cat_dom"/>
</dbReference>
<dbReference type="InterPro" id="IPR027417">
    <property type="entry name" value="P-loop_NTPase"/>
</dbReference>
<evidence type="ECO:0000259" key="9">
    <source>
        <dbReference type="Pfam" id="PF01583"/>
    </source>
</evidence>
<gene>
    <name evidence="12" type="primary">LOC114336635</name>
</gene>
<protein>
    <submittedName>
        <fullName evidence="12">Bifunctional 3'-phosphoadenosine 5'-phosphosulfate synthase 2-like</fullName>
    </submittedName>
</protein>
<dbReference type="GO" id="GO:0050428">
    <property type="term" value="P:3'-phosphoadenosine 5'-phosphosulfate biosynthetic process"/>
    <property type="evidence" value="ECO:0007669"/>
    <property type="project" value="TreeGrafter"/>
</dbReference>
<comment type="pathway">
    <text evidence="1">Sulfur metabolism; sulfate assimilation.</text>
</comment>
<evidence type="ECO:0000256" key="5">
    <source>
        <dbReference type="ARBA" id="ARBA00022695"/>
    </source>
</evidence>
<dbReference type="PANTHER" id="PTHR11055:SF1">
    <property type="entry name" value="PAPS SYNTHETASE, ISOFORM D"/>
    <property type="match status" value="1"/>
</dbReference>
<proteinExistence type="inferred from homology"/>
<keyword evidence="7" id="KW-0418">Kinase</keyword>
<dbReference type="Pfam" id="PF14306">
    <property type="entry name" value="PUA_2"/>
    <property type="match status" value="2"/>
</dbReference>
<dbReference type="RefSeq" id="XP_028142800.1">
    <property type="nucleotide sequence ID" value="XM_028286999.1"/>
</dbReference>
<dbReference type="NCBIfam" id="NF003013">
    <property type="entry name" value="PRK03846.1"/>
    <property type="match status" value="2"/>
</dbReference>
<dbReference type="AlphaFoldDB" id="A0A6P7GFJ7"/>
<keyword evidence="5" id="KW-0548">Nucleotidyltransferase</keyword>
<evidence type="ECO:0000256" key="3">
    <source>
        <dbReference type="ARBA" id="ARBA00009290"/>
    </source>
</evidence>
<dbReference type="HAMAP" id="MF_00065">
    <property type="entry name" value="Adenylyl_sulf_kinase"/>
    <property type="match status" value="2"/>
</dbReference>
<dbReference type="InterPro" id="IPR002891">
    <property type="entry name" value="APS"/>
</dbReference>
<dbReference type="InterPro" id="IPR059117">
    <property type="entry name" value="APS_kinase_dom"/>
</dbReference>
<evidence type="ECO:0000313" key="12">
    <source>
        <dbReference type="RefSeq" id="XP_028142800.1"/>
    </source>
</evidence>
<dbReference type="FunFam" id="3.40.50.300:FF:000243">
    <property type="entry name" value="Bifunctional 3'-phosphoadenosine 5'-phosphosulfate synthase 1"/>
    <property type="match status" value="2"/>
</dbReference>
<feature type="domain" description="Sulphate adenylyltransferase catalytic" evidence="10">
    <location>
        <begin position="547"/>
        <end position="750"/>
    </location>
</feature>
<name>A0A6P7GFJ7_DIAVI</name>
<evidence type="ECO:0000256" key="6">
    <source>
        <dbReference type="ARBA" id="ARBA00022741"/>
    </source>
</evidence>
<dbReference type="GO" id="GO:0004781">
    <property type="term" value="F:sulfate adenylyltransferase (ATP) activity"/>
    <property type="evidence" value="ECO:0007669"/>
    <property type="project" value="InterPro"/>
</dbReference>
<feature type="domain" description="ATP-sulfurylase PUA-like" evidence="11">
    <location>
        <begin position="991"/>
        <end position="1071"/>
    </location>
</feature>
<dbReference type="Gene3D" id="3.40.50.620">
    <property type="entry name" value="HUPs"/>
    <property type="match status" value="1"/>
</dbReference>
<evidence type="ECO:0000256" key="7">
    <source>
        <dbReference type="ARBA" id="ARBA00022777"/>
    </source>
</evidence>
<comment type="similarity">
    <text evidence="2">In the N-terminal section; belongs to the APS kinase family.</text>
</comment>
<evidence type="ECO:0000256" key="1">
    <source>
        <dbReference type="ARBA" id="ARBA00005050"/>
    </source>
</evidence>
<organism evidence="12">
    <name type="scientific">Diabrotica virgifera virgifera</name>
    <name type="common">western corn rootworm</name>
    <dbReference type="NCBI Taxonomy" id="50390"/>
    <lineage>
        <taxon>Eukaryota</taxon>
        <taxon>Metazoa</taxon>
        <taxon>Ecdysozoa</taxon>
        <taxon>Arthropoda</taxon>
        <taxon>Hexapoda</taxon>
        <taxon>Insecta</taxon>
        <taxon>Pterygota</taxon>
        <taxon>Neoptera</taxon>
        <taxon>Endopterygota</taxon>
        <taxon>Coleoptera</taxon>
        <taxon>Polyphaga</taxon>
        <taxon>Cucujiformia</taxon>
        <taxon>Chrysomeloidea</taxon>
        <taxon>Chrysomelidae</taxon>
        <taxon>Galerucinae</taxon>
        <taxon>Diabroticina</taxon>
        <taxon>Diabroticites</taxon>
        <taxon>Diabrotica</taxon>
    </lineage>
</organism>
<dbReference type="FunFam" id="3.40.50.620:FF:000006">
    <property type="entry name" value="bifunctional 3'-phosphoadenosine 5'-phosphosulfate synthase 1"/>
    <property type="match status" value="1"/>
</dbReference>
<feature type="non-terminal residue" evidence="12">
    <location>
        <position position="1071"/>
    </location>
</feature>
<evidence type="ECO:0000256" key="8">
    <source>
        <dbReference type="ARBA" id="ARBA00022840"/>
    </source>
</evidence>
<dbReference type="InterPro" id="IPR025980">
    <property type="entry name" value="ATP-Sase_PUA-like_dom"/>
</dbReference>
<dbReference type="SUPFAM" id="SSF88697">
    <property type="entry name" value="PUA domain-like"/>
    <property type="match status" value="2"/>
</dbReference>
<reference evidence="12" key="1">
    <citation type="submission" date="2025-08" db="UniProtKB">
        <authorList>
            <consortium name="RefSeq"/>
        </authorList>
    </citation>
    <scope>IDENTIFICATION</scope>
    <source>
        <tissue evidence="12">Whole insect</tissue>
    </source>
</reference>
<feature type="domain" description="APS kinase" evidence="9">
    <location>
        <begin position="44"/>
        <end position="196"/>
    </location>
</feature>
<dbReference type="GO" id="GO:0004020">
    <property type="term" value="F:adenylylsulfate kinase activity"/>
    <property type="evidence" value="ECO:0007669"/>
    <property type="project" value="InterPro"/>
</dbReference>
<evidence type="ECO:0000256" key="2">
    <source>
        <dbReference type="ARBA" id="ARBA00007268"/>
    </source>
</evidence>
<dbReference type="InterPro" id="IPR015947">
    <property type="entry name" value="PUA-like_sf"/>
</dbReference>
<dbReference type="InParanoid" id="A0A6P7GFJ7"/>
<dbReference type="CDD" id="cd02027">
    <property type="entry name" value="APSK"/>
    <property type="match status" value="2"/>
</dbReference>
<feature type="domain" description="ATP-sulfurylase PUA-like" evidence="11">
    <location>
        <begin position="463"/>
        <end position="522"/>
    </location>
</feature>
<dbReference type="Pfam" id="PF01583">
    <property type="entry name" value="APS_kinase"/>
    <property type="match status" value="2"/>
</dbReference>
<keyword evidence="8" id="KW-0067">ATP-binding</keyword>
<dbReference type="Pfam" id="PF01747">
    <property type="entry name" value="ATP-sulfurylase"/>
    <property type="match status" value="1"/>
</dbReference>
<dbReference type="SUPFAM" id="SSF52540">
    <property type="entry name" value="P-loop containing nucleoside triphosphate hydrolases"/>
    <property type="match status" value="2"/>
</dbReference>
<dbReference type="PANTHER" id="PTHR11055">
    <property type="entry name" value="BIFUNCTIONAL 3'-PHOSPHOADENOSINE 5'-PHOSPHOSULFATE SYNTHASE"/>
    <property type="match status" value="1"/>
</dbReference>
<dbReference type="SUPFAM" id="SSF52374">
    <property type="entry name" value="Nucleotidylyl transferase"/>
    <property type="match status" value="1"/>
</dbReference>
<comment type="similarity">
    <text evidence="3">In the C-terminal section; belongs to the sulfate adenylyltransferase family.</text>
</comment>
<dbReference type="InterPro" id="IPR014729">
    <property type="entry name" value="Rossmann-like_a/b/a_fold"/>
</dbReference>
<keyword evidence="4" id="KW-0808">Transferase</keyword>